<keyword evidence="10" id="KW-1185">Reference proteome</keyword>
<evidence type="ECO:0000256" key="2">
    <source>
        <dbReference type="ARBA" id="ARBA00001933"/>
    </source>
</evidence>
<evidence type="ECO:0000256" key="4">
    <source>
        <dbReference type="ARBA" id="ARBA00023235"/>
    </source>
</evidence>
<dbReference type="PRINTS" id="PR00992">
    <property type="entry name" value="ALARACEMASE"/>
</dbReference>
<dbReference type="Gene3D" id="2.40.37.10">
    <property type="entry name" value="Lyase, Ornithine Decarboxylase, Chain A, domain 1"/>
    <property type="match status" value="1"/>
</dbReference>
<dbReference type="HAMAP" id="MF_01201">
    <property type="entry name" value="Ala_racemase"/>
    <property type="match status" value="1"/>
</dbReference>
<dbReference type="InterPro" id="IPR011079">
    <property type="entry name" value="Ala_racemase_C"/>
</dbReference>
<dbReference type="GO" id="GO:0030170">
    <property type="term" value="F:pyridoxal phosphate binding"/>
    <property type="evidence" value="ECO:0007669"/>
    <property type="project" value="UniProtKB-UniRule"/>
</dbReference>
<comment type="function">
    <text evidence="5">Catalyzes the interconversion of L-alanine and D-alanine. May also act on other amino acids.</text>
</comment>
<comment type="similarity">
    <text evidence="5">Belongs to the alanine racemase family.</text>
</comment>
<comment type="pathway">
    <text evidence="5">Amino-acid biosynthesis; D-alanine biosynthesis; D-alanine from L-alanine: step 1/1.</text>
</comment>
<dbReference type="GO" id="GO:0005829">
    <property type="term" value="C:cytosol"/>
    <property type="evidence" value="ECO:0007669"/>
    <property type="project" value="TreeGrafter"/>
</dbReference>
<comment type="cofactor">
    <cofactor evidence="2 5 6">
        <name>pyridoxal 5'-phosphate</name>
        <dbReference type="ChEBI" id="CHEBI:597326"/>
    </cofactor>
</comment>
<keyword evidence="3 5" id="KW-0663">Pyridoxal phosphate</keyword>
<name>A0A1H9ITR9_9GAMM</name>
<dbReference type="PANTHER" id="PTHR30511">
    <property type="entry name" value="ALANINE RACEMASE"/>
    <property type="match status" value="1"/>
</dbReference>
<dbReference type="FunFam" id="3.20.20.10:FF:000002">
    <property type="entry name" value="Alanine racemase"/>
    <property type="match status" value="1"/>
</dbReference>
<dbReference type="InterPro" id="IPR029066">
    <property type="entry name" value="PLP-binding_barrel"/>
</dbReference>
<dbReference type="InterPro" id="IPR000821">
    <property type="entry name" value="Ala_racemase"/>
</dbReference>
<feature type="active site" description="Proton acceptor; specific for L-alanine" evidence="5">
    <location>
        <position position="256"/>
    </location>
</feature>
<evidence type="ECO:0000256" key="3">
    <source>
        <dbReference type="ARBA" id="ARBA00022898"/>
    </source>
</evidence>
<dbReference type="InterPro" id="IPR001608">
    <property type="entry name" value="Ala_racemase_N"/>
</dbReference>
<protein>
    <recommendedName>
        <fullName evidence="5">Alanine racemase</fullName>
        <ecNumber evidence="5">5.1.1.1</ecNumber>
    </recommendedName>
</protein>
<dbReference type="PANTHER" id="PTHR30511:SF0">
    <property type="entry name" value="ALANINE RACEMASE, CATABOLIC-RELATED"/>
    <property type="match status" value="1"/>
</dbReference>
<dbReference type="GO" id="GO:0008784">
    <property type="term" value="F:alanine racemase activity"/>
    <property type="evidence" value="ECO:0007669"/>
    <property type="project" value="UniProtKB-UniRule"/>
</dbReference>
<dbReference type="UniPathway" id="UPA00042">
    <property type="reaction ID" value="UER00497"/>
</dbReference>
<sequence length="365" mass="39449">MIPRVTATVDLSAVQHNLQVVRTLAPRSRVMAAVKAAAYGHGAVPVARALEAAGVDALAVACLEEAMELRQAHVQAPIALLEGVISSEEAALAVYERLQVVVHDHWQLALLDELPESSRLSLWFKLDSGMHRLGFPLSDVPQLQRVLRERPNWKLCGWLTHLACADEPGSDFTAQQIGAFDAALQGVPGARSIGNSAGLIAWPQARADWVRPGLALYGCSPLPDRSAQSLGLRPAMKLESRLIAVRWFEAGESIGYGRRYRCPARMPIGVVAVGYADGIHRAFADGTPVLVQGQRVPFAGRVSMDMITLDLRAVPQAQVGDTVQLWGPGLPAEEVAAHADTIAYELFCGLTQRVHFRHLHAAGED</sequence>
<dbReference type="Proteomes" id="UP000199233">
    <property type="component" value="Unassembled WGS sequence"/>
</dbReference>
<feature type="modified residue" description="N6-(pyridoxal phosphate)lysine" evidence="5 6">
    <location>
        <position position="35"/>
    </location>
</feature>
<dbReference type="SUPFAM" id="SSF50621">
    <property type="entry name" value="Alanine racemase C-terminal domain-like"/>
    <property type="match status" value="1"/>
</dbReference>
<feature type="active site" description="Proton acceptor; specific for D-alanine" evidence="5">
    <location>
        <position position="35"/>
    </location>
</feature>
<dbReference type="InterPro" id="IPR009006">
    <property type="entry name" value="Ala_racemase/Decarboxylase_C"/>
</dbReference>
<gene>
    <name evidence="9" type="ORF">SAMN04488038_110175</name>
</gene>
<dbReference type="RefSeq" id="WP_093287230.1">
    <property type="nucleotide sequence ID" value="NZ_FOFS01000010.1"/>
</dbReference>
<feature type="binding site" evidence="5 7">
    <location>
        <position position="304"/>
    </location>
    <ligand>
        <name>substrate</name>
    </ligand>
</feature>
<dbReference type="EMBL" id="FOFS01000010">
    <property type="protein sequence ID" value="SEQ77974.1"/>
    <property type="molecule type" value="Genomic_DNA"/>
</dbReference>
<keyword evidence="4 5" id="KW-0413">Isomerase</keyword>
<evidence type="ECO:0000256" key="5">
    <source>
        <dbReference type="HAMAP-Rule" id="MF_01201"/>
    </source>
</evidence>
<dbReference type="Gene3D" id="3.20.20.10">
    <property type="entry name" value="Alanine racemase"/>
    <property type="match status" value="1"/>
</dbReference>
<accession>A0A1H9ITR9</accession>
<evidence type="ECO:0000256" key="6">
    <source>
        <dbReference type="PIRSR" id="PIRSR600821-50"/>
    </source>
</evidence>
<dbReference type="EC" id="5.1.1.1" evidence="5"/>
<dbReference type="NCBIfam" id="TIGR00492">
    <property type="entry name" value="alr"/>
    <property type="match status" value="1"/>
</dbReference>
<reference evidence="9 10" key="1">
    <citation type="submission" date="2016-10" db="EMBL/GenBank/DDBJ databases">
        <authorList>
            <person name="de Groot N.N."/>
        </authorList>
    </citation>
    <scope>NUCLEOTIDE SEQUENCE [LARGE SCALE GENOMIC DNA]</scope>
    <source>
        <strain evidence="9 10">DSM 25927</strain>
    </source>
</reference>
<dbReference type="CDD" id="cd06827">
    <property type="entry name" value="PLPDE_III_AR_proteobact"/>
    <property type="match status" value="1"/>
</dbReference>
<evidence type="ECO:0000256" key="7">
    <source>
        <dbReference type="PIRSR" id="PIRSR600821-52"/>
    </source>
</evidence>
<dbReference type="Pfam" id="PF01168">
    <property type="entry name" value="Ala_racemase_N"/>
    <property type="match status" value="1"/>
</dbReference>
<feature type="binding site" evidence="5 7">
    <location>
        <position position="132"/>
    </location>
    <ligand>
        <name>substrate</name>
    </ligand>
</feature>
<feature type="domain" description="Alanine racemase C-terminal" evidence="8">
    <location>
        <begin position="235"/>
        <end position="359"/>
    </location>
</feature>
<dbReference type="STRING" id="489703.SAMN04488038_110175"/>
<dbReference type="SUPFAM" id="SSF51419">
    <property type="entry name" value="PLP-binding barrel"/>
    <property type="match status" value="1"/>
</dbReference>
<organism evidence="9 10">
    <name type="scientific">Solimonas aquatica</name>
    <dbReference type="NCBI Taxonomy" id="489703"/>
    <lineage>
        <taxon>Bacteria</taxon>
        <taxon>Pseudomonadati</taxon>
        <taxon>Pseudomonadota</taxon>
        <taxon>Gammaproteobacteria</taxon>
        <taxon>Nevskiales</taxon>
        <taxon>Nevskiaceae</taxon>
        <taxon>Solimonas</taxon>
    </lineage>
</organism>
<dbReference type="SMART" id="SM01005">
    <property type="entry name" value="Ala_racemase_C"/>
    <property type="match status" value="1"/>
</dbReference>
<dbReference type="OrthoDB" id="9813814at2"/>
<dbReference type="GO" id="GO:0030632">
    <property type="term" value="P:D-alanine biosynthetic process"/>
    <property type="evidence" value="ECO:0007669"/>
    <property type="project" value="UniProtKB-UniRule"/>
</dbReference>
<dbReference type="AlphaFoldDB" id="A0A1H9ITR9"/>
<proteinExistence type="inferred from homology"/>
<evidence type="ECO:0000313" key="9">
    <source>
        <dbReference type="EMBL" id="SEQ77974.1"/>
    </source>
</evidence>
<dbReference type="Pfam" id="PF00842">
    <property type="entry name" value="Ala_racemase_C"/>
    <property type="match status" value="1"/>
</dbReference>
<evidence type="ECO:0000256" key="1">
    <source>
        <dbReference type="ARBA" id="ARBA00000316"/>
    </source>
</evidence>
<comment type="catalytic activity">
    <reaction evidence="1 5">
        <text>L-alanine = D-alanine</text>
        <dbReference type="Rhea" id="RHEA:20249"/>
        <dbReference type="ChEBI" id="CHEBI:57416"/>
        <dbReference type="ChEBI" id="CHEBI:57972"/>
        <dbReference type="EC" id="5.1.1.1"/>
    </reaction>
</comment>
<evidence type="ECO:0000259" key="8">
    <source>
        <dbReference type="SMART" id="SM01005"/>
    </source>
</evidence>
<evidence type="ECO:0000313" key="10">
    <source>
        <dbReference type="Proteomes" id="UP000199233"/>
    </source>
</evidence>